<keyword evidence="1" id="KW-0732">Signal</keyword>
<feature type="chain" id="PRO_5026178412" evidence="1">
    <location>
        <begin position="22"/>
        <end position="128"/>
    </location>
</feature>
<dbReference type="EMBL" id="CP051140">
    <property type="protein sequence ID" value="QIW97739.1"/>
    <property type="molecule type" value="Genomic_DNA"/>
</dbReference>
<accession>A0A6H0XTF7</accession>
<evidence type="ECO:0000256" key="1">
    <source>
        <dbReference type="SAM" id="SignalP"/>
    </source>
</evidence>
<keyword evidence="3" id="KW-1185">Reference proteome</keyword>
<gene>
    <name evidence="2" type="ORF">AMS68_003257</name>
</gene>
<sequence>MYTKSLVLAVMALFASTRALAMPEPSPADAAAPAATTGSQVGTLLAFSGQGYSGNSTILSIVKGSEIFCQEWFDVETRKPLPPIDSYVTANIVCFTYSGSGCTGQVTGGLAGQRNVTNIALQSLYCAF</sequence>
<reference evidence="2 3" key="1">
    <citation type="journal article" date="2016" name="Sci. Rep.">
        <title>Peltaster fructicola genome reveals evolution from an invasive phytopathogen to an ectophytic parasite.</title>
        <authorList>
            <person name="Xu C."/>
            <person name="Chen H."/>
            <person name="Gleason M.L."/>
            <person name="Xu J.R."/>
            <person name="Liu H."/>
            <person name="Zhang R."/>
            <person name="Sun G."/>
        </authorList>
    </citation>
    <scope>NUCLEOTIDE SEQUENCE [LARGE SCALE GENOMIC DNA]</scope>
    <source>
        <strain evidence="2 3">LNHT1506</strain>
    </source>
</reference>
<feature type="signal peptide" evidence="1">
    <location>
        <begin position="1"/>
        <end position="21"/>
    </location>
</feature>
<evidence type="ECO:0000313" key="2">
    <source>
        <dbReference type="EMBL" id="QIW97739.1"/>
    </source>
</evidence>
<name>A0A6H0XTF7_9PEZI</name>
<proteinExistence type="predicted"/>
<dbReference type="AlphaFoldDB" id="A0A6H0XTF7"/>
<evidence type="ECO:0000313" key="3">
    <source>
        <dbReference type="Proteomes" id="UP000503462"/>
    </source>
</evidence>
<dbReference type="Proteomes" id="UP000503462">
    <property type="component" value="Chromosome 2"/>
</dbReference>
<protein>
    <submittedName>
        <fullName evidence="2">Uncharacterized protein</fullName>
    </submittedName>
</protein>
<organism evidence="2 3">
    <name type="scientific">Peltaster fructicola</name>
    <dbReference type="NCBI Taxonomy" id="286661"/>
    <lineage>
        <taxon>Eukaryota</taxon>
        <taxon>Fungi</taxon>
        <taxon>Dikarya</taxon>
        <taxon>Ascomycota</taxon>
        <taxon>Pezizomycotina</taxon>
        <taxon>Dothideomycetes</taxon>
        <taxon>Dothideomycetes incertae sedis</taxon>
        <taxon>Peltaster</taxon>
    </lineage>
</organism>